<protein>
    <submittedName>
        <fullName evidence="1">Uncharacterized protein</fullName>
    </submittedName>
</protein>
<evidence type="ECO:0000313" key="1">
    <source>
        <dbReference type="EMBL" id="CDN51441.1"/>
    </source>
</evidence>
<proteinExistence type="predicted"/>
<keyword evidence="2" id="KW-1185">Reference proteome</keyword>
<organism evidence="1 2">
    <name type="scientific">Neorhizobium galegae bv. orientalis str. HAMBI 540</name>
    <dbReference type="NCBI Taxonomy" id="1028800"/>
    <lineage>
        <taxon>Bacteria</taxon>
        <taxon>Pseudomonadati</taxon>
        <taxon>Pseudomonadota</taxon>
        <taxon>Alphaproteobacteria</taxon>
        <taxon>Hyphomicrobiales</taxon>
        <taxon>Rhizobiaceae</taxon>
        <taxon>Rhizobium/Agrobacterium group</taxon>
        <taxon>Neorhizobium</taxon>
    </lineage>
</organism>
<dbReference type="KEGG" id="ngg:RG540_PA07650"/>
<reference evidence="2" key="1">
    <citation type="journal article" date="2014" name="BMC Genomics">
        <title>Genome sequencing of two Neorhizobium galegae strains reveals a noeT gene responsible for the unusual acetylation of the nodulation factors.</title>
        <authorList>
            <person name="Osterman J."/>
            <person name="Marsh J."/>
            <person name="Laine P.K."/>
            <person name="Zeng Z."/>
            <person name="Alatalo E."/>
            <person name="Sullivan J.T."/>
            <person name="Young J.P."/>
            <person name="Thomas-Oates J."/>
            <person name="Paulin L."/>
            <person name="Lindstrom K."/>
        </authorList>
    </citation>
    <scope>NUCLEOTIDE SEQUENCE [LARGE SCALE GENOMIC DNA]</scope>
    <source>
        <strain evidence="2">HAMBI 540</strain>
    </source>
</reference>
<keyword evidence="1" id="KW-0614">Plasmid</keyword>
<dbReference type="HOGENOM" id="CLU_3357274_0_0_5"/>
<gene>
    <name evidence="1" type="ORF">RG540_PA07650</name>
</gene>
<accession>A0A068T064</accession>
<geneLocation type="plasmid" evidence="2">
    <name>II</name>
</geneLocation>
<sequence length="36" mass="3686">MNPTAAWLALCEAPLSVLPTSTVALMKGGIAHQVGH</sequence>
<dbReference type="Proteomes" id="UP000028181">
    <property type="component" value="Plasmid pHAMBI540a"/>
</dbReference>
<evidence type="ECO:0000313" key="2">
    <source>
        <dbReference type="Proteomes" id="UP000028181"/>
    </source>
</evidence>
<dbReference type="AlphaFoldDB" id="A0A068T064"/>
<name>A0A068T064_NEOGA</name>
<dbReference type="EMBL" id="HG938354">
    <property type="protein sequence ID" value="CDN51441.1"/>
    <property type="molecule type" value="Genomic_DNA"/>
</dbReference>